<feature type="region of interest" description="Disordered" evidence="2">
    <location>
        <begin position="67"/>
        <end position="100"/>
    </location>
</feature>
<evidence type="ECO:0000256" key="2">
    <source>
        <dbReference type="SAM" id="MobiDB-lite"/>
    </source>
</evidence>
<evidence type="ECO:0000256" key="3">
    <source>
        <dbReference type="SAM" id="Phobius"/>
    </source>
</evidence>
<feature type="transmembrane region" description="Helical" evidence="3">
    <location>
        <begin position="12"/>
        <end position="29"/>
    </location>
</feature>
<evidence type="ECO:0000256" key="1">
    <source>
        <dbReference type="SAM" id="Coils"/>
    </source>
</evidence>
<sequence>MKSNERQRLWSRWRVYVIVMILLVAYGSPRTFLFNGAGLVGNAAFADEPKEPVVGTQTLLDKTSVFAMPPHTENSDNDQNTATTDLEEQEKPNEPAPNVFSMVTPKAKQYNPAVLRALERKRSILRALIEKLKDNRASLAKEGDQTWKRIQTLAASAFKTNNPSIASKDAQQAIDLLVTIESDFTYANFREEIRGKDASEILSALVDFSVSHPEHPRLSDLERSLKRLTHDNWLSMASGELKAAAPDDSGFSEGWLPIASAWQLVGNGPEAREAMRQAIEALPRMTKPERVVESIFEICQHPSFDRSLSRELIADAAEMCEQVSNKRVSSNYLANLSGLSKTFGLDTEAASLFRRSVASVDRTEMGSVWQKETLTQEARTASWTEPPEAVFAICAKMEKLRYPKPLITANAYGHAAIAAARRNDQPQFFKAMLLTENTFAPRRIYDFPEYLYTTRLAEANILQRRWRAAIVVANNVPDPYLRASYLFRVMRHAPQDVPLENLQKLFEQFSEQRWASPACASYAEHRVRTGESLLSIAEWSTLLPSASMRAAAFAGIARTAGTKIVANDFGNRLPLSSTIDVEDVNSLLDEAEQSAYRVQQSLDAASAWLVIARTSQLLDKTGRYEQAVSNLNDNLFDAWTEVWSQRPPVKRSYNGGYIDTSDRHRKQEERMIAGIIDCYRHLAEMQTDFGDSRGAMETLLNWANAAGFRSSTATFNDDNFLRMKALLNRLQGATGVGSESLPLANHHFYRYSRAMVAAWSKDIPNLEQLIAELTEKSQKRGNSSSDRMYPARAFSELAILHAERGNIESYRDARRSAQSLIARGSAGPEMKLALATSDALAGEFALAESNLVRGTLLWFGDASRPRSQLAVSLAANGQLEKAIGHAQRISSSQSFYRTKAWAAIAEARRKGSSESVQELLEWTDSMGSQVDRAAVFCGLAVAAASR</sequence>
<evidence type="ECO:0000313" key="5">
    <source>
        <dbReference type="Proteomes" id="UP000225740"/>
    </source>
</evidence>
<evidence type="ECO:0000313" key="4">
    <source>
        <dbReference type="EMBL" id="PHQ37035.1"/>
    </source>
</evidence>
<reference evidence="4 5" key="1">
    <citation type="submission" date="2017-06" db="EMBL/GenBank/DDBJ databases">
        <title>Description of Rhodopirellula bahusiensis sp. nov.</title>
        <authorList>
            <person name="Kizina J."/>
            <person name="Harder J."/>
        </authorList>
    </citation>
    <scope>NUCLEOTIDE SEQUENCE [LARGE SCALE GENOMIC DNA]</scope>
    <source>
        <strain evidence="4 5">SWK21</strain>
    </source>
</reference>
<accession>A0A2G1WDB5</accession>
<keyword evidence="3" id="KW-0812">Transmembrane</keyword>
<comment type="caution">
    <text evidence="4">The sequence shown here is derived from an EMBL/GenBank/DDBJ whole genome shotgun (WGS) entry which is preliminary data.</text>
</comment>
<keyword evidence="5" id="KW-1185">Reference proteome</keyword>
<dbReference type="EMBL" id="NIZW01000001">
    <property type="protein sequence ID" value="PHQ37035.1"/>
    <property type="molecule type" value="Genomic_DNA"/>
</dbReference>
<proteinExistence type="predicted"/>
<dbReference type="AlphaFoldDB" id="A0A2G1WDB5"/>
<gene>
    <name evidence="4" type="ORF">CEE69_01295</name>
</gene>
<dbReference type="Proteomes" id="UP000225740">
    <property type="component" value="Unassembled WGS sequence"/>
</dbReference>
<protein>
    <submittedName>
        <fullName evidence="4">Uncharacterized protein</fullName>
    </submittedName>
</protein>
<name>A0A2G1WDB5_9BACT</name>
<keyword evidence="1" id="KW-0175">Coiled coil</keyword>
<keyword evidence="3" id="KW-1133">Transmembrane helix</keyword>
<feature type="coiled-coil region" evidence="1">
    <location>
        <begin position="115"/>
        <end position="142"/>
    </location>
</feature>
<keyword evidence="3" id="KW-0472">Membrane</keyword>
<organism evidence="4 5">
    <name type="scientific">Rhodopirellula bahusiensis</name>
    <dbReference type="NCBI Taxonomy" id="2014065"/>
    <lineage>
        <taxon>Bacteria</taxon>
        <taxon>Pseudomonadati</taxon>
        <taxon>Planctomycetota</taxon>
        <taxon>Planctomycetia</taxon>
        <taxon>Pirellulales</taxon>
        <taxon>Pirellulaceae</taxon>
        <taxon>Rhodopirellula</taxon>
    </lineage>
</organism>